<sequence length="85" mass="8844">MAADPQTLQLRHYLGVIGVEGHQTVVENPTYLNAAKAAAILMTSAPLSLITLPLARQIGDIITGGSRFASSGCRVKESVRAVVAG</sequence>
<proteinExistence type="predicted"/>
<protein>
    <submittedName>
        <fullName evidence="1">Uncharacterized protein</fullName>
    </submittedName>
</protein>
<evidence type="ECO:0000313" key="2">
    <source>
        <dbReference type="Proteomes" id="UP000077262"/>
    </source>
</evidence>
<evidence type="ECO:0000313" key="1">
    <source>
        <dbReference type="EMBL" id="OAH36863.1"/>
    </source>
</evidence>
<reference evidence="1 2" key="1">
    <citation type="submission" date="2016-02" db="EMBL/GenBank/DDBJ databases">
        <authorList>
            <person name="Wen L."/>
            <person name="He K."/>
            <person name="Yang H."/>
        </authorList>
    </citation>
    <scope>NUCLEOTIDE SEQUENCE [LARGE SCALE GENOMIC DNA]</scope>
    <source>
        <strain evidence="1 2">CD09_2</strain>
    </source>
</reference>
<organism evidence="1 2">
    <name type="scientific">Sphingobium yanoikuyae</name>
    <name type="common">Sphingomonas yanoikuyae</name>
    <dbReference type="NCBI Taxonomy" id="13690"/>
    <lineage>
        <taxon>Bacteria</taxon>
        <taxon>Pseudomonadati</taxon>
        <taxon>Pseudomonadota</taxon>
        <taxon>Alphaproteobacteria</taxon>
        <taxon>Sphingomonadales</taxon>
        <taxon>Sphingomonadaceae</taxon>
        <taxon>Sphingobium</taxon>
    </lineage>
</organism>
<dbReference type="EMBL" id="LSTR01000091">
    <property type="protein sequence ID" value="OAH36863.1"/>
    <property type="molecule type" value="Genomic_DNA"/>
</dbReference>
<comment type="caution">
    <text evidence="1">The sequence shown here is derived from an EMBL/GenBank/DDBJ whole genome shotgun (WGS) entry which is preliminary data.</text>
</comment>
<dbReference type="Proteomes" id="UP000077262">
    <property type="component" value="Unassembled WGS sequence"/>
</dbReference>
<accession>A0A177J6V1</accession>
<dbReference type="AlphaFoldDB" id="A0A177J6V1"/>
<name>A0A177J6V1_SPHYA</name>
<gene>
    <name evidence="1" type="ORF">AX777_24075</name>
</gene>